<proteinExistence type="predicted"/>
<dbReference type="AlphaFoldDB" id="X0T6C4"/>
<comment type="caution">
    <text evidence="1">The sequence shown here is derived from an EMBL/GenBank/DDBJ whole genome shotgun (WGS) entry which is preliminary data.</text>
</comment>
<dbReference type="EMBL" id="BARS01004009">
    <property type="protein sequence ID" value="GAF71625.1"/>
    <property type="molecule type" value="Genomic_DNA"/>
</dbReference>
<protein>
    <submittedName>
        <fullName evidence="1">Uncharacterized protein</fullName>
    </submittedName>
</protein>
<reference evidence="1" key="1">
    <citation type="journal article" date="2014" name="Front. Microbiol.">
        <title>High frequency of phylogenetically diverse reductive dehalogenase-homologous genes in deep subseafloor sedimentary metagenomes.</title>
        <authorList>
            <person name="Kawai M."/>
            <person name="Futagami T."/>
            <person name="Toyoda A."/>
            <person name="Takaki Y."/>
            <person name="Nishi S."/>
            <person name="Hori S."/>
            <person name="Arai W."/>
            <person name="Tsubouchi T."/>
            <person name="Morono Y."/>
            <person name="Uchiyama I."/>
            <person name="Ito T."/>
            <person name="Fujiyama A."/>
            <person name="Inagaki F."/>
            <person name="Takami H."/>
        </authorList>
    </citation>
    <scope>NUCLEOTIDE SEQUENCE</scope>
    <source>
        <strain evidence="1">Expedition CK06-06</strain>
    </source>
</reference>
<evidence type="ECO:0000313" key="1">
    <source>
        <dbReference type="EMBL" id="GAF71625.1"/>
    </source>
</evidence>
<accession>X0T6C4</accession>
<name>X0T6C4_9ZZZZ</name>
<organism evidence="1">
    <name type="scientific">marine sediment metagenome</name>
    <dbReference type="NCBI Taxonomy" id="412755"/>
    <lineage>
        <taxon>unclassified sequences</taxon>
        <taxon>metagenomes</taxon>
        <taxon>ecological metagenomes</taxon>
    </lineage>
</organism>
<gene>
    <name evidence="1" type="ORF">S01H1_07813</name>
</gene>
<sequence length="95" mass="11015">MDNLPENSILFADGSKGIHIPWNMASLNSNDRLQWHNFKPTDIDILLDGPDHPDYWEVWEDVLNEVTVTLENPNDVFNTYSLYQDGDLWLVPVTE</sequence>